<dbReference type="GO" id="GO:0030170">
    <property type="term" value="F:pyridoxal phosphate binding"/>
    <property type="evidence" value="ECO:0007669"/>
    <property type="project" value="TreeGrafter"/>
</dbReference>
<accession>A0A1H9DSH9</accession>
<dbReference type="GO" id="GO:0003941">
    <property type="term" value="F:L-serine ammonia-lyase activity"/>
    <property type="evidence" value="ECO:0007669"/>
    <property type="project" value="TreeGrafter"/>
</dbReference>
<reference evidence="4 5" key="1">
    <citation type="submission" date="2016-10" db="EMBL/GenBank/DDBJ databases">
        <authorList>
            <person name="de Groot N.N."/>
        </authorList>
    </citation>
    <scope>NUCLEOTIDE SEQUENCE [LARGE SCALE GENOMIC DNA]</scope>
    <source>
        <strain evidence="4 5">DSM 21633</strain>
    </source>
</reference>
<gene>
    <name evidence="4" type="ORF">SAMN05216362_107103</name>
</gene>
<dbReference type="GO" id="GO:0030378">
    <property type="term" value="F:serine racemase activity"/>
    <property type="evidence" value="ECO:0007669"/>
    <property type="project" value="TreeGrafter"/>
</dbReference>
<evidence type="ECO:0000256" key="2">
    <source>
        <dbReference type="ARBA" id="ARBA00022898"/>
    </source>
</evidence>
<sequence>MVGVEPELGHDTKISLEKGEVTSVSGTDQTIADGLRTTQPGDLTFPILQKYMDDLVLVSEDDIRYAMSFVMERMKQLIESKRHNDLDLPQMGAGLDIILEHLSSLTYTSCHQHLEES</sequence>
<dbReference type="InterPro" id="IPR036052">
    <property type="entry name" value="TrpB-like_PALP_sf"/>
</dbReference>
<dbReference type="GO" id="GO:0018114">
    <property type="term" value="F:threonine racemase activity"/>
    <property type="evidence" value="ECO:0007669"/>
    <property type="project" value="TreeGrafter"/>
</dbReference>
<evidence type="ECO:0000313" key="4">
    <source>
        <dbReference type="EMBL" id="SEQ16440.1"/>
    </source>
</evidence>
<keyword evidence="2" id="KW-0663">Pyridoxal phosphate</keyword>
<dbReference type="STRING" id="571933.SAMN05216362_107103"/>
<dbReference type="EMBL" id="FOES01000007">
    <property type="protein sequence ID" value="SEQ16440.1"/>
    <property type="molecule type" value="Genomic_DNA"/>
</dbReference>
<dbReference type="PANTHER" id="PTHR43050:SF1">
    <property type="entry name" value="SERINE RACEMASE"/>
    <property type="match status" value="1"/>
</dbReference>
<dbReference type="GO" id="GO:0000287">
    <property type="term" value="F:magnesium ion binding"/>
    <property type="evidence" value="ECO:0007669"/>
    <property type="project" value="TreeGrafter"/>
</dbReference>
<organism evidence="4 5">
    <name type="scientific">Piscibacillus halophilus</name>
    <dbReference type="NCBI Taxonomy" id="571933"/>
    <lineage>
        <taxon>Bacteria</taxon>
        <taxon>Bacillati</taxon>
        <taxon>Bacillota</taxon>
        <taxon>Bacilli</taxon>
        <taxon>Bacillales</taxon>
        <taxon>Bacillaceae</taxon>
        <taxon>Piscibacillus</taxon>
    </lineage>
</organism>
<dbReference type="Pfam" id="PF00291">
    <property type="entry name" value="PALP"/>
    <property type="match status" value="1"/>
</dbReference>
<proteinExistence type="predicted"/>
<evidence type="ECO:0000313" key="5">
    <source>
        <dbReference type="Proteomes" id="UP000199427"/>
    </source>
</evidence>
<dbReference type="PANTHER" id="PTHR43050">
    <property type="entry name" value="SERINE / THREONINE RACEMASE FAMILY MEMBER"/>
    <property type="match status" value="1"/>
</dbReference>
<dbReference type="GO" id="GO:0070179">
    <property type="term" value="P:D-serine biosynthetic process"/>
    <property type="evidence" value="ECO:0007669"/>
    <property type="project" value="TreeGrafter"/>
</dbReference>
<dbReference type="SUPFAM" id="SSF53686">
    <property type="entry name" value="Tryptophan synthase beta subunit-like PLP-dependent enzymes"/>
    <property type="match status" value="1"/>
</dbReference>
<dbReference type="Proteomes" id="UP000199427">
    <property type="component" value="Unassembled WGS sequence"/>
</dbReference>
<comment type="cofactor">
    <cofactor evidence="1">
        <name>pyridoxal 5'-phosphate</name>
        <dbReference type="ChEBI" id="CHEBI:597326"/>
    </cofactor>
</comment>
<dbReference type="GO" id="GO:0005524">
    <property type="term" value="F:ATP binding"/>
    <property type="evidence" value="ECO:0007669"/>
    <property type="project" value="TreeGrafter"/>
</dbReference>
<dbReference type="Gene3D" id="3.40.50.1100">
    <property type="match status" value="1"/>
</dbReference>
<feature type="domain" description="Tryptophan synthase beta chain-like PALP" evidence="3">
    <location>
        <begin position="1"/>
        <end position="79"/>
    </location>
</feature>
<dbReference type="InterPro" id="IPR001926">
    <property type="entry name" value="TrpB-like_PALP"/>
</dbReference>
<evidence type="ECO:0000256" key="1">
    <source>
        <dbReference type="ARBA" id="ARBA00001933"/>
    </source>
</evidence>
<keyword evidence="5" id="KW-1185">Reference proteome</keyword>
<dbReference type="AlphaFoldDB" id="A0A1H9DSH9"/>
<name>A0A1H9DSH9_9BACI</name>
<evidence type="ECO:0000259" key="3">
    <source>
        <dbReference type="Pfam" id="PF00291"/>
    </source>
</evidence>
<protein>
    <submittedName>
        <fullName evidence="4">Pyridoxal-phosphate dependent enzyme</fullName>
    </submittedName>
</protein>